<dbReference type="Gene3D" id="3.30.420.40">
    <property type="match status" value="1"/>
</dbReference>
<dbReference type="EMBL" id="BOOC01000035">
    <property type="protein sequence ID" value="GIH43176.1"/>
    <property type="molecule type" value="Genomic_DNA"/>
</dbReference>
<dbReference type="InterPro" id="IPR043129">
    <property type="entry name" value="ATPase_NBD"/>
</dbReference>
<protein>
    <recommendedName>
        <fullName evidence="3">ROK family protein</fullName>
    </recommendedName>
</protein>
<evidence type="ECO:0008006" key="3">
    <source>
        <dbReference type="Google" id="ProtNLM"/>
    </source>
</evidence>
<keyword evidence="2" id="KW-1185">Reference proteome</keyword>
<dbReference type="RefSeq" id="WP_204060317.1">
    <property type="nucleotide sequence ID" value="NZ_BAAAGP010000049.1"/>
</dbReference>
<sequence>MAGLVGSIVANLFNPRVIVIGSYFASLAEWLPHAQDQLQRLVVAAPAAQCRFVASTLGFGAASRGAASMVVNRIIDDPTTIMDSPPRPTAC</sequence>
<gene>
    <name evidence="1" type="ORF">Mco01_61760</name>
</gene>
<dbReference type="Proteomes" id="UP000603904">
    <property type="component" value="Unassembled WGS sequence"/>
</dbReference>
<dbReference type="SUPFAM" id="SSF53067">
    <property type="entry name" value="Actin-like ATPase domain"/>
    <property type="match status" value="1"/>
</dbReference>
<reference evidence="1 2" key="1">
    <citation type="submission" date="2021-01" db="EMBL/GenBank/DDBJ databases">
        <title>Whole genome shotgun sequence of Microbispora corallina NBRC 16416.</title>
        <authorList>
            <person name="Komaki H."/>
            <person name="Tamura T."/>
        </authorList>
    </citation>
    <scope>NUCLEOTIDE SEQUENCE [LARGE SCALE GENOMIC DNA]</scope>
    <source>
        <strain evidence="1 2">NBRC 16416</strain>
    </source>
</reference>
<accession>A0ABQ4G810</accession>
<proteinExistence type="predicted"/>
<evidence type="ECO:0000313" key="1">
    <source>
        <dbReference type="EMBL" id="GIH43176.1"/>
    </source>
</evidence>
<comment type="caution">
    <text evidence="1">The sequence shown here is derived from an EMBL/GenBank/DDBJ whole genome shotgun (WGS) entry which is preliminary data.</text>
</comment>
<name>A0ABQ4G810_9ACTN</name>
<organism evidence="1 2">
    <name type="scientific">Microbispora corallina</name>
    <dbReference type="NCBI Taxonomy" id="83302"/>
    <lineage>
        <taxon>Bacteria</taxon>
        <taxon>Bacillati</taxon>
        <taxon>Actinomycetota</taxon>
        <taxon>Actinomycetes</taxon>
        <taxon>Streptosporangiales</taxon>
        <taxon>Streptosporangiaceae</taxon>
        <taxon>Microbispora</taxon>
    </lineage>
</organism>
<evidence type="ECO:0000313" key="2">
    <source>
        <dbReference type="Proteomes" id="UP000603904"/>
    </source>
</evidence>